<dbReference type="Proteomes" id="UP000308133">
    <property type="component" value="Unassembled WGS sequence"/>
</dbReference>
<evidence type="ECO:0000313" key="1">
    <source>
        <dbReference type="EMBL" id="TKX27601.1"/>
    </source>
</evidence>
<reference evidence="1 2" key="1">
    <citation type="submission" date="2018-02" db="EMBL/GenBank/DDBJ databases">
        <title>Draft genome sequences of Elsinoe sp., causing black scab on jojoba.</title>
        <authorList>
            <person name="Stodart B."/>
            <person name="Jeffress S."/>
            <person name="Ash G."/>
            <person name="Arun Chinnappa K."/>
        </authorList>
    </citation>
    <scope>NUCLEOTIDE SEQUENCE [LARGE SCALE GENOMIC DNA]</scope>
    <source>
        <strain evidence="1 2">Hillstone_2</strain>
    </source>
</reference>
<sequence>MSQYKSSWPASQQHDPAYVSFFEKFYQVSDTPDAHDEYADSFTPDATVIMASKKVEGRDGYFPLTSYPWRPRRPKKADGVHAYALQIF</sequence>
<organism evidence="1 2">
    <name type="scientific">Elsinoe australis</name>
    <dbReference type="NCBI Taxonomy" id="40998"/>
    <lineage>
        <taxon>Eukaryota</taxon>
        <taxon>Fungi</taxon>
        <taxon>Dikarya</taxon>
        <taxon>Ascomycota</taxon>
        <taxon>Pezizomycotina</taxon>
        <taxon>Dothideomycetes</taxon>
        <taxon>Dothideomycetidae</taxon>
        <taxon>Myriangiales</taxon>
        <taxon>Elsinoaceae</taxon>
        <taxon>Elsinoe</taxon>
    </lineage>
</organism>
<proteinExistence type="predicted"/>
<gene>
    <name evidence="1" type="ORF">C1H76_0025</name>
</gene>
<dbReference type="AlphaFoldDB" id="A0A4U7BBQ8"/>
<protein>
    <submittedName>
        <fullName evidence="1">Uncharacterized protein</fullName>
    </submittedName>
</protein>
<evidence type="ECO:0000313" key="2">
    <source>
        <dbReference type="Proteomes" id="UP000308133"/>
    </source>
</evidence>
<accession>A0A4U7BBQ8</accession>
<name>A0A4U7BBQ8_9PEZI</name>
<comment type="caution">
    <text evidence="1">The sequence shown here is derived from an EMBL/GenBank/DDBJ whole genome shotgun (WGS) entry which is preliminary data.</text>
</comment>
<dbReference type="EMBL" id="PTQR01000002">
    <property type="protein sequence ID" value="TKX27601.1"/>
    <property type="molecule type" value="Genomic_DNA"/>
</dbReference>